<evidence type="ECO:0000256" key="3">
    <source>
        <dbReference type="SAM" id="MobiDB-lite"/>
    </source>
</evidence>
<proteinExistence type="inferred from homology"/>
<name>A0A8T6R7G0_9MICO</name>
<sequence>MRRVMLAGTLAVGLVAAGGYVTADVLDLVPGVLTRAAPTPRPTPAATPQDPGADPVPAILPTAAAVPDPALTDTGADAPVPTRAGLQRAVRRATTDDALDDGVGLTVRDGVTGRELYAVAGRTPRVPASTAKLLSALAVADTLDLDGRIPTAVVRAPGTPDLVLVARGDMLLADDAGRPSAVVGRAGLGDLADQVVRALRDAGDARQRDFTLRLDLSFARGPRIPPTWNPHDVRDGFAGPVAMTGLASRQAAVLDPAPDRPEVVVARALRDLLADRGVTVRLRPERTWARAAPEGADELGVVESATYGRLLDHALEVSDNTLAESLVRQAAATTGAPTSGRTATGDFVRSRLRADGIPVPGLRLKDASGLSPGQRVAPDTLGAVLARAVDGGSAPLARVVAGLPVSGLEGTLSARFTEDATRDVLGVPRAKTGTLRQGSSLAGTTVTADGRPLLFAVQVDGYPQTYDGTLRARAALDGVVAALTRCGCR</sequence>
<reference evidence="4" key="1">
    <citation type="submission" date="2020-03" db="EMBL/GenBank/DDBJ databases">
        <title>Phycicoccus flavus sp. nov., a novel endophytic actinobacterium isolated from branch of Kandelia candel.</title>
        <authorList>
            <person name="Tuo L."/>
        </authorList>
    </citation>
    <scope>NUCLEOTIDE SEQUENCE</scope>
    <source>
        <strain evidence="4">CMS6Z-2</strain>
    </source>
</reference>
<dbReference type="PANTHER" id="PTHR30023:SF0">
    <property type="entry name" value="PENICILLIN-SENSITIVE CARBOXYPEPTIDASE A"/>
    <property type="match status" value="1"/>
</dbReference>
<dbReference type="Proteomes" id="UP000287866">
    <property type="component" value="Unassembled WGS sequence"/>
</dbReference>
<comment type="similarity">
    <text evidence="1">Belongs to the peptidase S13 family.</text>
</comment>
<dbReference type="PRINTS" id="PR00922">
    <property type="entry name" value="DADACBPTASE3"/>
</dbReference>
<dbReference type="PANTHER" id="PTHR30023">
    <property type="entry name" value="D-ALANYL-D-ALANINE CARBOXYPEPTIDASE"/>
    <property type="match status" value="1"/>
</dbReference>
<keyword evidence="4" id="KW-0121">Carboxypeptidase</keyword>
<dbReference type="Gene3D" id="3.40.710.10">
    <property type="entry name" value="DD-peptidase/beta-lactamase superfamily"/>
    <property type="match status" value="2"/>
</dbReference>
<evidence type="ECO:0000313" key="5">
    <source>
        <dbReference type="Proteomes" id="UP000287866"/>
    </source>
</evidence>
<gene>
    <name evidence="4" type="ORF">EPD83_016685</name>
</gene>
<keyword evidence="5" id="KW-1185">Reference proteome</keyword>
<dbReference type="InterPro" id="IPR000667">
    <property type="entry name" value="Peptidase_S13"/>
</dbReference>
<comment type="caution">
    <text evidence="4">The sequence shown here is derived from an EMBL/GenBank/DDBJ whole genome shotgun (WGS) entry which is preliminary data.</text>
</comment>
<dbReference type="Pfam" id="PF02113">
    <property type="entry name" value="Peptidase_S13"/>
    <property type="match status" value="2"/>
</dbReference>
<evidence type="ECO:0000256" key="2">
    <source>
        <dbReference type="ARBA" id="ARBA00022801"/>
    </source>
</evidence>
<evidence type="ECO:0000256" key="1">
    <source>
        <dbReference type="ARBA" id="ARBA00006096"/>
    </source>
</evidence>
<feature type="region of interest" description="Disordered" evidence="3">
    <location>
        <begin position="36"/>
        <end position="60"/>
    </location>
</feature>
<dbReference type="SUPFAM" id="SSF56601">
    <property type="entry name" value="beta-lactamase/transpeptidase-like"/>
    <property type="match status" value="1"/>
</dbReference>
<dbReference type="InterPro" id="IPR012338">
    <property type="entry name" value="Beta-lactam/transpept-like"/>
</dbReference>
<dbReference type="GO" id="GO:0006508">
    <property type="term" value="P:proteolysis"/>
    <property type="evidence" value="ECO:0007669"/>
    <property type="project" value="InterPro"/>
</dbReference>
<dbReference type="GO" id="GO:0000270">
    <property type="term" value="P:peptidoglycan metabolic process"/>
    <property type="evidence" value="ECO:0007669"/>
    <property type="project" value="TreeGrafter"/>
</dbReference>
<organism evidence="4 5">
    <name type="scientific">Phycicoccus flavus</name>
    <dbReference type="NCBI Taxonomy" id="2502783"/>
    <lineage>
        <taxon>Bacteria</taxon>
        <taxon>Bacillati</taxon>
        <taxon>Actinomycetota</taxon>
        <taxon>Actinomycetes</taxon>
        <taxon>Micrococcales</taxon>
        <taxon>Intrasporangiaceae</taxon>
        <taxon>Phycicoccus</taxon>
    </lineage>
</organism>
<dbReference type="AlphaFoldDB" id="A0A8T6R7G0"/>
<keyword evidence="4" id="KW-0645">Protease</keyword>
<dbReference type="GO" id="GO:0004185">
    <property type="term" value="F:serine-type carboxypeptidase activity"/>
    <property type="evidence" value="ECO:0007669"/>
    <property type="project" value="InterPro"/>
</dbReference>
<accession>A0A8T6R7G0</accession>
<dbReference type="RefSeq" id="WP_165566888.1">
    <property type="nucleotide sequence ID" value="NZ_SAYU02000070.1"/>
</dbReference>
<keyword evidence="2" id="KW-0378">Hydrolase</keyword>
<protein>
    <submittedName>
        <fullName evidence="4">D-alanyl-D-alanine carboxypeptidase/D-alanyl-D-alanine-endopeptidase</fullName>
    </submittedName>
</protein>
<dbReference type="EMBL" id="SAYU02000070">
    <property type="protein sequence ID" value="NHA69682.1"/>
    <property type="molecule type" value="Genomic_DNA"/>
</dbReference>
<evidence type="ECO:0000313" key="4">
    <source>
        <dbReference type="EMBL" id="NHA69682.1"/>
    </source>
</evidence>